<comment type="similarity">
    <text evidence="1">Belongs to the CsoR family.</text>
</comment>
<protein>
    <recommendedName>
        <fullName evidence="5">Transcriptional regulator</fullName>
    </recommendedName>
</protein>
<name>A0ABN2M6L7_9MICO</name>
<proteinExistence type="inferred from homology"/>
<evidence type="ECO:0000256" key="2">
    <source>
        <dbReference type="ARBA" id="ARBA00023008"/>
    </source>
</evidence>
<dbReference type="PANTHER" id="PTHR33677">
    <property type="entry name" value="TRANSCRIPTIONAL REPRESSOR FRMR-RELATED"/>
    <property type="match status" value="1"/>
</dbReference>
<dbReference type="EMBL" id="BAAANJ010000006">
    <property type="protein sequence ID" value="GAA1811109.1"/>
    <property type="molecule type" value="Genomic_DNA"/>
</dbReference>
<evidence type="ECO:0000256" key="1">
    <source>
        <dbReference type="ARBA" id="ARBA00005428"/>
    </source>
</evidence>
<dbReference type="InterPro" id="IPR003735">
    <property type="entry name" value="Metal_Tscrpt_repr"/>
</dbReference>
<evidence type="ECO:0000313" key="4">
    <source>
        <dbReference type="Proteomes" id="UP001500002"/>
    </source>
</evidence>
<dbReference type="Pfam" id="PF02583">
    <property type="entry name" value="Trns_repr_metal"/>
    <property type="match status" value="1"/>
</dbReference>
<dbReference type="CDD" id="cd10148">
    <property type="entry name" value="CsoR-like_DUF156"/>
    <property type="match status" value="1"/>
</dbReference>
<gene>
    <name evidence="3" type="ORF">GCM10009749_20100</name>
</gene>
<dbReference type="Gene3D" id="1.20.58.1000">
    <property type="entry name" value="Metal-sensitive repressor, helix protomer"/>
    <property type="match status" value="1"/>
</dbReference>
<evidence type="ECO:0000313" key="3">
    <source>
        <dbReference type="EMBL" id="GAA1811109.1"/>
    </source>
</evidence>
<dbReference type="Proteomes" id="UP001500002">
    <property type="component" value="Unassembled WGS sequence"/>
</dbReference>
<dbReference type="PANTHER" id="PTHR33677:SF5">
    <property type="entry name" value="TRANSCRIPTIONAL REPRESSOR FRMR"/>
    <property type="match status" value="1"/>
</dbReference>
<organism evidence="3 4">
    <name type="scientific">Agromyces neolithicus</name>
    <dbReference type="NCBI Taxonomy" id="269420"/>
    <lineage>
        <taxon>Bacteria</taxon>
        <taxon>Bacillati</taxon>
        <taxon>Actinomycetota</taxon>
        <taxon>Actinomycetes</taxon>
        <taxon>Micrococcales</taxon>
        <taxon>Microbacteriaceae</taxon>
        <taxon>Agromyces</taxon>
    </lineage>
</organism>
<dbReference type="InterPro" id="IPR038390">
    <property type="entry name" value="Metal_Tscrpt_repr_sf"/>
</dbReference>
<keyword evidence="4" id="KW-1185">Reference proteome</keyword>
<reference evidence="3 4" key="1">
    <citation type="journal article" date="2019" name="Int. J. Syst. Evol. Microbiol.">
        <title>The Global Catalogue of Microorganisms (GCM) 10K type strain sequencing project: providing services to taxonomists for standard genome sequencing and annotation.</title>
        <authorList>
            <consortium name="The Broad Institute Genomics Platform"/>
            <consortium name="The Broad Institute Genome Sequencing Center for Infectious Disease"/>
            <person name="Wu L."/>
            <person name="Ma J."/>
        </authorList>
    </citation>
    <scope>NUCLEOTIDE SEQUENCE [LARGE SCALE GENOMIC DNA]</scope>
    <source>
        <strain evidence="3 4">JCM 14322</strain>
    </source>
</reference>
<accession>A0ABN2M6L7</accession>
<keyword evidence="2" id="KW-0186">Copper</keyword>
<sequence length="176" mass="18911">MVGLGAQRLTIGRMARRVQSILDLAADLRYNPASSRRADATSPGFPRKDPYPWGIDRIPVRHCAARIDDTTEAADQTEDTVTETSSEAQRRIANRLKRARGQLNAVIESVESGADCRTVVTQLSAVSSALDRAGFAVISVAMRDCATDQAGAEQSGAATGESLTFEDLEKLFLSLA</sequence>
<comment type="caution">
    <text evidence="3">The sequence shown here is derived from an EMBL/GenBank/DDBJ whole genome shotgun (WGS) entry which is preliminary data.</text>
</comment>
<evidence type="ECO:0008006" key="5">
    <source>
        <dbReference type="Google" id="ProtNLM"/>
    </source>
</evidence>